<feature type="compositionally biased region" description="Low complexity" evidence="1">
    <location>
        <begin position="150"/>
        <end position="161"/>
    </location>
</feature>
<evidence type="ECO:0000313" key="2">
    <source>
        <dbReference type="EMBL" id="MFF9885280.1"/>
    </source>
</evidence>
<keyword evidence="3" id="KW-1185">Reference proteome</keyword>
<dbReference type="RefSeq" id="WP_030778933.1">
    <property type="nucleotide sequence ID" value="NZ_JBFACJ010000006.1"/>
</dbReference>
<feature type="compositionally biased region" description="Pro residues" evidence="1">
    <location>
        <begin position="489"/>
        <end position="499"/>
    </location>
</feature>
<proteinExistence type="predicted"/>
<protein>
    <recommendedName>
        <fullName evidence="4">Peptidoglycan binding domain-containing protein</fullName>
    </recommendedName>
</protein>
<reference evidence="2 3" key="1">
    <citation type="submission" date="2024-10" db="EMBL/GenBank/DDBJ databases">
        <title>The Natural Products Discovery Center: Release of the First 8490 Sequenced Strains for Exploring Actinobacteria Biosynthetic Diversity.</title>
        <authorList>
            <person name="Kalkreuter E."/>
            <person name="Kautsar S.A."/>
            <person name="Yang D."/>
            <person name="Bader C.D."/>
            <person name="Teijaro C.N."/>
            <person name="Fluegel L."/>
            <person name="Davis C.M."/>
            <person name="Simpson J.R."/>
            <person name="Lauterbach L."/>
            <person name="Steele A.D."/>
            <person name="Gui C."/>
            <person name="Meng S."/>
            <person name="Li G."/>
            <person name="Viehrig K."/>
            <person name="Ye F."/>
            <person name="Su P."/>
            <person name="Kiefer A.F."/>
            <person name="Nichols A."/>
            <person name="Cepeda A.J."/>
            <person name="Yan W."/>
            <person name="Fan B."/>
            <person name="Jiang Y."/>
            <person name="Adhikari A."/>
            <person name="Zheng C.-J."/>
            <person name="Schuster L."/>
            <person name="Cowan T.M."/>
            <person name="Smanski M.J."/>
            <person name="Chevrette M.G."/>
            <person name="De Carvalho L.P.S."/>
            <person name="Shen B."/>
        </authorList>
    </citation>
    <scope>NUCLEOTIDE SEQUENCE [LARGE SCALE GENOMIC DNA]</scope>
    <source>
        <strain evidence="2 3">NPDC013366</strain>
    </source>
</reference>
<feature type="compositionally biased region" description="Low complexity" evidence="1">
    <location>
        <begin position="399"/>
        <end position="408"/>
    </location>
</feature>
<feature type="compositionally biased region" description="Gly residues" evidence="1">
    <location>
        <begin position="242"/>
        <end position="256"/>
    </location>
</feature>
<feature type="compositionally biased region" description="Gly residues" evidence="1">
    <location>
        <begin position="198"/>
        <end position="218"/>
    </location>
</feature>
<sequence>MSRETDTPSSGPNGRGGAAYPSGTPPYGTPLASDDGTGAGRSGTRPDEKKTETTLTTRIRINIPGSRPIPPVVVRKPVADGEGGGDDTPAAEERPTADRAPAADGTAEAPAEPAGQAEEKTSDWFAPRKSGAPKGGPGGGGTNGAGIKGGSAAPAPASGAARPRKGGPGASGASGATGARSGGRPGGVVGAMSAPGGSRPGGRKGGAAGGKGLPGATGGPVAPGHGGGTGSFDVTEALTAGPLGGGSRPGTPGSGAPGADDSRRDDLPYFSAHGGQDGYGAGASGPDGYGAGAAGSDGYGGGATGAPQQGGAGDFTGHGGLNGHGGPGGPNGHGGASGFNGPGGTGGPGGPQGPAGPTGGPVTGDGTLVPPPGPGAGGPFDGPSGADAGYPGQGTPRSALTDLADLDGPGAGPAGAGTRPAGRGPGGGLSDDTAILTPQKPAPEPGTPGYRSPAAGNVSGQTVTSGIPVVPGAGGGAPFGTPGGGPAAPAAPAPKPEPAPAAKAAKPKKKGRSKLMLLGALVVVVAGGAYGAGLLMNHTDVPKGTTVLGVDIGGGTRDDAVKKLDDAFGKRVDKPLKLAVGGKTVTLTPENAGLQFDYQATVSEAAHSDYNPVHVVGSLFGQKRVVAPVMPVDEEKLHAALQQAGGGSQAGAGVATDGTIEFKSGKAVPVYGKAGKAVDAEHSAQAVEQAFRALVETGDATPVAVPTTTRQPTVSDAEVDRMMKEFAEPAMSGRVTVQVDAAHSVPFSPQNSLWKFLRVTAVNGKLVDKPDLAALKELYGQAFDGVLITRGNGKKTAVTPEDVYAALRPALMSRTNRVGVIETNPS</sequence>
<feature type="compositionally biased region" description="Gly residues" evidence="1">
    <location>
        <begin position="180"/>
        <end position="189"/>
    </location>
</feature>
<organism evidence="2 3">
    <name type="scientific">Streptomyces eurythermus</name>
    <dbReference type="NCBI Taxonomy" id="42237"/>
    <lineage>
        <taxon>Bacteria</taxon>
        <taxon>Bacillati</taxon>
        <taxon>Actinomycetota</taxon>
        <taxon>Actinomycetes</taxon>
        <taxon>Kitasatosporales</taxon>
        <taxon>Streptomycetaceae</taxon>
        <taxon>Streptomyces</taxon>
    </lineage>
</organism>
<feature type="compositionally biased region" description="Low complexity" evidence="1">
    <location>
        <begin position="98"/>
        <end position="116"/>
    </location>
</feature>
<feature type="compositionally biased region" description="Gly residues" evidence="1">
    <location>
        <begin position="275"/>
        <end position="363"/>
    </location>
</feature>
<accession>A0ABW6Z295</accession>
<feature type="compositionally biased region" description="Gly residues" evidence="1">
    <location>
        <begin position="472"/>
        <end position="486"/>
    </location>
</feature>
<feature type="region of interest" description="Disordered" evidence="1">
    <location>
        <begin position="1"/>
        <end position="509"/>
    </location>
</feature>
<dbReference type="EMBL" id="JBICBM010000013">
    <property type="protein sequence ID" value="MFF9885280.1"/>
    <property type="molecule type" value="Genomic_DNA"/>
</dbReference>
<evidence type="ECO:0000313" key="3">
    <source>
        <dbReference type="Proteomes" id="UP001603418"/>
    </source>
</evidence>
<evidence type="ECO:0008006" key="4">
    <source>
        <dbReference type="Google" id="ProtNLM"/>
    </source>
</evidence>
<name>A0ABW6Z295_9ACTN</name>
<comment type="caution">
    <text evidence="2">The sequence shown here is derived from an EMBL/GenBank/DDBJ whole genome shotgun (WGS) entry which is preliminary data.</text>
</comment>
<gene>
    <name evidence="2" type="ORF">ACF1HC_27350</name>
</gene>
<feature type="compositionally biased region" description="Gly residues" evidence="1">
    <location>
        <begin position="133"/>
        <end position="149"/>
    </location>
</feature>
<dbReference type="Proteomes" id="UP001603418">
    <property type="component" value="Unassembled WGS sequence"/>
</dbReference>
<evidence type="ECO:0000256" key="1">
    <source>
        <dbReference type="SAM" id="MobiDB-lite"/>
    </source>
</evidence>